<comment type="caution">
    <text evidence="1">The sequence shown here is derived from an EMBL/GenBank/DDBJ whole genome shotgun (WGS) entry which is preliminary data.</text>
</comment>
<dbReference type="SUPFAM" id="SSF51445">
    <property type="entry name" value="(Trans)glycosidases"/>
    <property type="match status" value="1"/>
</dbReference>
<dbReference type="EMBL" id="JAAEDH010000022">
    <property type="protein sequence ID" value="MBR0656832.1"/>
    <property type="molecule type" value="Genomic_DNA"/>
</dbReference>
<dbReference type="AlphaFoldDB" id="A0AAF1KUR6"/>
<dbReference type="Gene3D" id="3.20.20.80">
    <property type="entry name" value="Glycosidases"/>
    <property type="match status" value="1"/>
</dbReference>
<protein>
    <submittedName>
        <fullName evidence="1">Family 1 glycosylhydrolase</fullName>
    </submittedName>
</protein>
<dbReference type="InterPro" id="IPR017853">
    <property type="entry name" value="GH"/>
</dbReference>
<name>A0AAF1KUR6_9PROT</name>
<proteinExistence type="predicted"/>
<reference evidence="1" key="2">
    <citation type="journal article" date="2021" name="Syst. Appl. Microbiol.">
        <title>Roseomonas hellenica sp. nov., isolated from roots of wild-growing Alkanna tinctoria.</title>
        <authorList>
            <person name="Rat A."/>
            <person name="Naranjo H.D."/>
            <person name="Lebbe L."/>
            <person name="Cnockaert M."/>
            <person name="Krigas N."/>
            <person name="Grigoriadou K."/>
            <person name="Maloupa E."/>
            <person name="Willems A."/>
        </authorList>
    </citation>
    <scope>NUCLEOTIDE SEQUENCE</scope>
    <source>
        <strain evidence="1">LMG 28251</strain>
    </source>
</reference>
<gene>
    <name evidence="1" type="ORF">GXW79_17260</name>
</gene>
<organism evidence="1 2">
    <name type="scientific">Plastoroseomonas arctica</name>
    <dbReference type="NCBI Taxonomy" id="1509237"/>
    <lineage>
        <taxon>Bacteria</taxon>
        <taxon>Pseudomonadati</taxon>
        <taxon>Pseudomonadota</taxon>
        <taxon>Alphaproteobacteria</taxon>
        <taxon>Acetobacterales</taxon>
        <taxon>Acetobacteraceae</taxon>
        <taxon>Plastoroseomonas</taxon>
    </lineage>
</organism>
<keyword evidence="2" id="KW-1185">Reference proteome</keyword>
<evidence type="ECO:0000313" key="1">
    <source>
        <dbReference type="EMBL" id="MBR0656832.1"/>
    </source>
</evidence>
<dbReference type="RefSeq" id="WP_211875701.1">
    <property type="nucleotide sequence ID" value="NZ_JAAEDH010000022.1"/>
</dbReference>
<evidence type="ECO:0000313" key="2">
    <source>
        <dbReference type="Proteomes" id="UP001196068"/>
    </source>
</evidence>
<sequence length="366" mass="40652">MDLGRVDSLVSSQHDRWAFLDHALLRSMGVRCARESLRWHLIERVAGRYDFSSAKRQVAAANAAGVAIVWGLCHWGVPDHLDVMSADFPKRFAEFVFAAERALRAEGSDIAGWVPMNEMSFWAWAGGETGGFHPFHTRRGDALKWQLVLAHVAGVRALRDAGADEPIVVCEPLICIHPRTSDPQTIEHVRAHLQASTAAVDWILAIDPTSIDIVGLNYYGHNQWTDDGTRIPREDPRYRPLRELLRDKAQHFSRPIVLSETGAEEPDGVDWMGYVAEESEAALRMGVPLRGVCIYPVLDYGGWDDARHCPCGPIGQQNGRRIIRAEHRPVLRRLTSLGALAAPAEQRDVRTAAFATDAARADFGTC</sequence>
<accession>A0AAF1KUR6</accession>
<reference evidence="1" key="1">
    <citation type="submission" date="2020-01" db="EMBL/GenBank/DDBJ databases">
        <authorList>
            <person name="Rat A."/>
        </authorList>
    </citation>
    <scope>NUCLEOTIDE SEQUENCE</scope>
    <source>
        <strain evidence="1">LMG 28251</strain>
    </source>
</reference>
<dbReference type="Proteomes" id="UP001196068">
    <property type="component" value="Unassembled WGS sequence"/>
</dbReference>